<evidence type="ECO:0000313" key="3">
    <source>
        <dbReference type="Proteomes" id="UP000295146"/>
    </source>
</evidence>
<reference evidence="2 3" key="1">
    <citation type="submission" date="2019-03" db="EMBL/GenBank/DDBJ databases">
        <title>Genomic Encyclopedia of Type Strains, Phase III (KMG-III): the genomes of soil and plant-associated and newly described type strains.</title>
        <authorList>
            <person name="Whitman W."/>
        </authorList>
    </citation>
    <scope>NUCLEOTIDE SEQUENCE [LARGE SCALE GENOMIC DNA]</scope>
    <source>
        <strain evidence="2 3">VKM Ac-2573</strain>
    </source>
</reference>
<feature type="domain" description="Pvc16 N-terminal" evidence="1">
    <location>
        <begin position="14"/>
        <end position="191"/>
    </location>
</feature>
<evidence type="ECO:0000313" key="2">
    <source>
        <dbReference type="EMBL" id="TDW77125.1"/>
    </source>
</evidence>
<proteinExistence type="predicted"/>
<name>A0A4R8CM63_9ACTN</name>
<sequence>MAGFASVAAVALSVREQLNRCYDDLVAADADAFRAKPTARLVQTTDFGKIGGDANNPIRFPTLSIFVWRVDVNRTMRSPWSAVAAQDHTIHLPLDVHLLLTAWDSEAEAELRILGATMQCLETRPVIAGPRLHPSGKWRPGEAVQIVNEDLVTEDVLRTFETLPVDYRLSVSYLARIARIDAPSEPDHPDVLTAVRGLVPSVQP</sequence>
<comment type="caution">
    <text evidence="2">The sequence shown here is derived from an EMBL/GenBank/DDBJ whole genome shotgun (WGS) entry which is preliminary data.</text>
</comment>
<accession>A0A4R8CM63</accession>
<dbReference type="AlphaFoldDB" id="A0A4R8CM63"/>
<organism evidence="2 3">
    <name type="scientific">Kribbella pratensis</name>
    <dbReference type="NCBI Taxonomy" id="2512112"/>
    <lineage>
        <taxon>Bacteria</taxon>
        <taxon>Bacillati</taxon>
        <taxon>Actinomycetota</taxon>
        <taxon>Actinomycetes</taxon>
        <taxon>Propionibacteriales</taxon>
        <taxon>Kribbellaceae</taxon>
        <taxon>Kribbella</taxon>
    </lineage>
</organism>
<gene>
    <name evidence="2" type="ORF">EV653_2289</name>
</gene>
<dbReference type="OrthoDB" id="527247at2"/>
<dbReference type="InterPro" id="IPR025351">
    <property type="entry name" value="Pvc16_N"/>
</dbReference>
<dbReference type="Pfam" id="PF14065">
    <property type="entry name" value="Pvc16_N"/>
    <property type="match status" value="1"/>
</dbReference>
<protein>
    <submittedName>
        <fullName evidence="2">Uncharacterized protein DUF4255</fullName>
    </submittedName>
</protein>
<dbReference type="EMBL" id="SODP01000001">
    <property type="protein sequence ID" value="TDW77125.1"/>
    <property type="molecule type" value="Genomic_DNA"/>
</dbReference>
<dbReference type="Proteomes" id="UP000295146">
    <property type="component" value="Unassembled WGS sequence"/>
</dbReference>
<evidence type="ECO:0000259" key="1">
    <source>
        <dbReference type="Pfam" id="PF14065"/>
    </source>
</evidence>
<keyword evidence="3" id="KW-1185">Reference proteome</keyword>
<dbReference type="RefSeq" id="WP_134101214.1">
    <property type="nucleotide sequence ID" value="NZ_SODP01000001.1"/>
</dbReference>